<dbReference type="HOGENOM" id="CLU_013560_5_1_11"/>
<feature type="region of interest" description="Disordered" evidence="2">
    <location>
        <begin position="559"/>
        <end position="579"/>
    </location>
</feature>
<evidence type="ECO:0000259" key="4">
    <source>
        <dbReference type="Pfam" id="PF02719"/>
    </source>
</evidence>
<dbReference type="KEGG" id="ccn:H924_01545"/>
<evidence type="ECO:0000256" key="3">
    <source>
        <dbReference type="SAM" id="Phobius"/>
    </source>
</evidence>
<dbReference type="Proteomes" id="UP000011760">
    <property type="component" value="Chromosome"/>
</dbReference>
<dbReference type="Gene3D" id="3.40.50.720">
    <property type="entry name" value="NAD(P)-binding Rossmann-like Domain"/>
    <property type="match status" value="2"/>
</dbReference>
<protein>
    <submittedName>
        <fullName evidence="5">Capsular polysaccharide biosynthesis protein</fullName>
    </submittedName>
</protein>
<name>M1UX71_9CORY</name>
<feature type="transmembrane region" description="Helical" evidence="3">
    <location>
        <begin position="51"/>
        <end position="72"/>
    </location>
</feature>
<dbReference type="CDD" id="cd05237">
    <property type="entry name" value="UDP_invert_4-6DH_SDR_e"/>
    <property type="match status" value="1"/>
</dbReference>
<dbReference type="PANTHER" id="PTHR43318:SF1">
    <property type="entry name" value="POLYSACCHARIDE BIOSYNTHESIS PROTEIN EPSC-RELATED"/>
    <property type="match status" value="1"/>
</dbReference>
<evidence type="ECO:0000313" key="6">
    <source>
        <dbReference type="Proteomes" id="UP000011760"/>
    </source>
</evidence>
<evidence type="ECO:0000313" key="5">
    <source>
        <dbReference type="EMBL" id="AGG65763.1"/>
    </source>
</evidence>
<feature type="domain" description="Polysaccharide biosynthesis protein CapD-like" evidence="4">
    <location>
        <begin position="296"/>
        <end position="574"/>
    </location>
</feature>
<keyword evidence="6" id="KW-1185">Reference proteome</keyword>
<comment type="similarity">
    <text evidence="1">Belongs to the polysaccharide synthase family.</text>
</comment>
<dbReference type="STRING" id="1121353.H924_01545"/>
<dbReference type="Pfam" id="PF02719">
    <property type="entry name" value="Polysacc_synt_2"/>
    <property type="match status" value="1"/>
</dbReference>
<dbReference type="PANTHER" id="PTHR43318">
    <property type="entry name" value="UDP-N-ACETYLGLUCOSAMINE 4,6-DEHYDRATASE"/>
    <property type="match status" value="1"/>
</dbReference>
<dbReference type="InterPro" id="IPR003869">
    <property type="entry name" value="Polysac_CapD-like"/>
</dbReference>
<keyword evidence="3" id="KW-0472">Membrane</keyword>
<dbReference type="InterPro" id="IPR036291">
    <property type="entry name" value="NAD(P)-bd_dom_sf"/>
</dbReference>
<accession>M1UX71</accession>
<dbReference type="RefSeq" id="WP_015650217.1">
    <property type="nucleotide sequence ID" value="NC_020506.1"/>
</dbReference>
<proteinExistence type="inferred from homology"/>
<organism evidence="5 6">
    <name type="scientific">Corynebacterium callunae DSM 20147</name>
    <dbReference type="NCBI Taxonomy" id="1121353"/>
    <lineage>
        <taxon>Bacteria</taxon>
        <taxon>Bacillati</taxon>
        <taxon>Actinomycetota</taxon>
        <taxon>Actinomycetes</taxon>
        <taxon>Mycobacteriales</taxon>
        <taxon>Corynebacteriaceae</taxon>
        <taxon>Corynebacterium</taxon>
    </lineage>
</organism>
<gene>
    <name evidence="5" type="ORF">H924_01545</name>
</gene>
<sequence>MAIESKPEVRKTGAAVPVGKSLFVVDALSWVFAIFLAMVLRYEFDLSAIDWSTHLCFTLAAVLMQLMMGIFLHLYRKGLRHPFGSFEDTLNVSLSVVVVGVLLWIVSLIFGEKWNISRGVMLIAMVFALVMILGVRYFARMRVERMRRPAADSTPALILGGGYIGTNLIQWMMSDPKSPFKPVGVIDDNPDLAWQRVRGVEVLGTFSDIAKVASETGAELLIVAIGDADAALLRRVQDIANKNGLAVKVMPAIDRVVAKGVRGNDLRDLSIEDLLGRQPVETNVSEIAGYLTGKRVLVTGAGGSIGAQLCVEIAKYGPAELIMLDRDETGLQQVLINVAGNGLLDTDAVVLADIREAEAVKELFLDRKPEVVFHAAALKHLPMLERYPDEGWKTNVLGTLHVLQAAEAVNVETFVNISTDKAANPTSVLGHSKRVAEKLTAWFGEYTGKTYLSVRFGNVIGSRGSMLPTFTRLIMEDKPLTVTHPDVTRFFMTIPEACQLVLQAGGIGRSGEVLILDMGEPVSILEIAQRMIAMSGKDIDIVFTGLREGEKMHEELVGDGESEERPFHSKISHAHADSLAPDNLDQQKFMERAGKAINSIKEQN</sequence>
<dbReference type="EMBL" id="CP004354">
    <property type="protein sequence ID" value="AGG65763.1"/>
    <property type="molecule type" value="Genomic_DNA"/>
</dbReference>
<dbReference type="OrthoDB" id="9803111at2"/>
<dbReference type="InterPro" id="IPR051203">
    <property type="entry name" value="Polysaccharide_Synthase-Rel"/>
</dbReference>
<evidence type="ECO:0000256" key="2">
    <source>
        <dbReference type="SAM" id="MobiDB-lite"/>
    </source>
</evidence>
<dbReference type="SUPFAM" id="SSF53335">
    <property type="entry name" value="S-adenosyl-L-methionine-dependent methyltransferases"/>
    <property type="match status" value="1"/>
</dbReference>
<reference evidence="5 6" key="1">
    <citation type="submission" date="2013-02" db="EMBL/GenBank/DDBJ databases">
        <title>The complete genome sequence of Corynebacterium callunae DSM 20147.</title>
        <authorList>
            <person name="Ruckert C."/>
            <person name="Albersmeier A."/>
            <person name="Kalinowski J."/>
        </authorList>
    </citation>
    <scope>NUCLEOTIDE SEQUENCE [LARGE SCALE GENOMIC DNA]</scope>
    <source>
        <strain evidence="5 6">DSM 20147</strain>
    </source>
</reference>
<keyword evidence="3" id="KW-1133">Transmembrane helix</keyword>
<feature type="transmembrane region" description="Helical" evidence="3">
    <location>
        <begin position="116"/>
        <end position="139"/>
    </location>
</feature>
<dbReference type="InterPro" id="IPR029063">
    <property type="entry name" value="SAM-dependent_MTases_sf"/>
</dbReference>
<feature type="transmembrane region" description="Helical" evidence="3">
    <location>
        <begin position="21"/>
        <end position="39"/>
    </location>
</feature>
<dbReference type="SUPFAM" id="SSF51735">
    <property type="entry name" value="NAD(P)-binding Rossmann-fold domains"/>
    <property type="match status" value="1"/>
</dbReference>
<evidence type="ECO:0000256" key="1">
    <source>
        <dbReference type="ARBA" id="ARBA00007430"/>
    </source>
</evidence>
<keyword evidence="3" id="KW-0812">Transmembrane</keyword>
<dbReference type="Pfam" id="PF13727">
    <property type="entry name" value="CoA_binding_3"/>
    <property type="match status" value="1"/>
</dbReference>
<dbReference type="eggNOG" id="COG1086">
    <property type="taxonomic scope" value="Bacteria"/>
</dbReference>
<dbReference type="AlphaFoldDB" id="M1UX71"/>
<feature type="transmembrane region" description="Helical" evidence="3">
    <location>
        <begin position="92"/>
        <end position="110"/>
    </location>
</feature>
<dbReference type="PATRIC" id="fig|1121353.3.peg.323"/>